<keyword evidence="6 9" id="KW-1133">Transmembrane helix</keyword>
<evidence type="ECO:0000256" key="8">
    <source>
        <dbReference type="ARBA" id="ARBA00038436"/>
    </source>
</evidence>
<evidence type="ECO:0000256" key="10">
    <source>
        <dbReference type="SAM" id="MobiDB-lite"/>
    </source>
</evidence>
<comment type="subcellular location">
    <subcellularLocation>
        <location evidence="1 9">Cell inner membrane</location>
        <topology evidence="1 9">Multi-pass membrane protein</topology>
    </subcellularLocation>
</comment>
<gene>
    <name evidence="12" type="ORF">FDP22_15900</name>
</gene>
<comment type="similarity">
    <text evidence="8 9">Belongs to the TRAP transporter small permease family.</text>
</comment>
<evidence type="ECO:0000256" key="4">
    <source>
        <dbReference type="ARBA" id="ARBA00022519"/>
    </source>
</evidence>
<feature type="transmembrane region" description="Helical" evidence="9">
    <location>
        <begin position="21"/>
        <end position="40"/>
    </location>
</feature>
<evidence type="ECO:0000256" key="1">
    <source>
        <dbReference type="ARBA" id="ARBA00004429"/>
    </source>
</evidence>
<feature type="region of interest" description="Disordered" evidence="10">
    <location>
        <begin position="162"/>
        <end position="183"/>
    </location>
</feature>
<dbReference type="InterPro" id="IPR007387">
    <property type="entry name" value="TRAP_DctQ"/>
</dbReference>
<evidence type="ECO:0000256" key="7">
    <source>
        <dbReference type="ARBA" id="ARBA00023136"/>
    </source>
</evidence>
<feature type="transmembrane region" description="Helical" evidence="9">
    <location>
        <begin position="88"/>
        <end position="114"/>
    </location>
</feature>
<sequence>MLPLSRGITTLNRGLFAAAKWLVYAIVLLMLWEVLSRYLLAAPTSWAPELATLAFGPFFLLGGPYLLHLGGHVAVDIVSAKATGRLTTALTLVGLFLAAAFGLILLWFAAPLVWQSYSYGETSYSAWNPPIWPARLFLPLAALLLTLQALADAVAVLHGNHPGPSGDPAVGADTGPETRMKAQ</sequence>
<evidence type="ECO:0000313" key="12">
    <source>
        <dbReference type="EMBL" id="QDL93135.1"/>
    </source>
</evidence>
<evidence type="ECO:0000313" key="13">
    <source>
        <dbReference type="Proteomes" id="UP000305888"/>
    </source>
</evidence>
<evidence type="ECO:0000256" key="2">
    <source>
        <dbReference type="ARBA" id="ARBA00022448"/>
    </source>
</evidence>
<feature type="transmembrane region" description="Helical" evidence="9">
    <location>
        <begin position="134"/>
        <end position="157"/>
    </location>
</feature>
<evidence type="ECO:0000259" key="11">
    <source>
        <dbReference type="Pfam" id="PF04290"/>
    </source>
</evidence>
<keyword evidence="4 9" id="KW-0997">Cell inner membrane</keyword>
<evidence type="ECO:0000256" key="5">
    <source>
        <dbReference type="ARBA" id="ARBA00022692"/>
    </source>
</evidence>
<keyword evidence="13" id="KW-1185">Reference proteome</keyword>
<keyword evidence="3" id="KW-1003">Cell membrane</keyword>
<feature type="domain" description="Tripartite ATP-independent periplasmic transporters DctQ component" evidence="11">
    <location>
        <begin position="26"/>
        <end position="156"/>
    </location>
</feature>
<dbReference type="KEGG" id="ppru:FDP22_15900"/>
<dbReference type="GO" id="GO:0022857">
    <property type="term" value="F:transmembrane transporter activity"/>
    <property type="evidence" value="ECO:0007669"/>
    <property type="project" value="UniProtKB-UniRule"/>
</dbReference>
<dbReference type="RefSeq" id="WP_138575162.1">
    <property type="nucleotide sequence ID" value="NZ_CP040818.1"/>
</dbReference>
<organism evidence="12 13">
    <name type="scientific">Paroceanicella profunda</name>
    <dbReference type="NCBI Taxonomy" id="2579971"/>
    <lineage>
        <taxon>Bacteria</taxon>
        <taxon>Pseudomonadati</taxon>
        <taxon>Pseudomonadota</taxon>
        <taxon>Alphaproteobacteria</taxon>
        <taxon>Rhodobacterales</taxon>
        <taxon>Paracoccaceae</taxon>
        <taxon>Paroceanicella</taxon>
    </lineage>
</organism>
<feature type="transmembrane region" description="Helical" evidence="9">
    <location>
        <begin position="46"/>
        <end position="67"/>
    </location>
</feature>
<accession>A0A5B8FX56</accession>
<comment type="subunit">
    <text evidence="9">The complex comprises the extracytoplasmic solute receptor protein and the two transmembrane proteins.</text>
</comment>
<keyword evidence="7 9" id="KW-0472">Membrane</keyword>
<dbReference type="PANTHER" id="PTHR35011">
    <property type="entry name" value="2,3-DIKETO-L-GULONATE TRAP TRANSPORTER SMALL PERMEASE PROTEIN YIAM"/>
    <property type="match status" value="1"/>
</dbReference>
<dbReference type="Pfam" id="PF04290">
    <property type="entry name" value="DctQ"/>
    <property type="match status" value="1"/>
</dbReference>
<protein>
    <recommendedName>
        <fullName evidence="9">TRAP transporter small permease protein</fullName>
    </recommendedName>
</protein>
<name>A0A5B8FX56_9RHOB</name>
<keyword evidence="2 9" id="KW-0813">Transport</keyword>
<dbReference type="OrthoDB" id="4250245at2"/>
<dbReference type="EMBL" id="CP040818">
    <property type="protein sequence ID" value="QDL93135.1"/>
    <property type="molecule type" value="Genomic_DNA"/>
</dbReference>
<keyword evidence="5 9" id="KW-0812">Transmembrane</keyword>
<dbReference type="Proteomes" id="UP000305888">
    <property type="component" value="Chromosome"/>
</dbReference>
<evidence type="ECO:0000256" key="9">
    <source>
        <dbReference type="RuleBase" id="RU369079"/>
    </source>
</evidence>
<dbReference type="InterPro" id="IPR055348">
    <property type="entry name" value="DctQ"/>
</dbReference>
<comment type="function">
    <text evidence="9">Part of the tripartite ATP-independent periplasmic (TRAP) transport system.</text>
</comment>
<dbReference type="GO" id="GO:0005886">
    <property type="term" value="C:plasma membrane"/>
    <property type="evidence" value="ECO:0007669"/>
    <property type="project" value="UniProtKB-SubCell"/>
</dbReference>
<dbReference type="AlphaFoldDB" id="A0A5B8FX56"/>
<proteinExistence type="inferred from homology"/>
<evidence type="ECO:0000256" key="6">
    <source>
        <dbReference type="ARBA" id="ARBA00022989"/>
    </source>
</evidence>
<evidence type="ECO:0000256" key="3">
    <source>
        <dbReference type="ARBA" id="ARBA00022475"/>
    </source>
</evidence>
<reference evidence="12 13" key="1">
    <citation type="submission" date="2019-06" db="EMBL/GenBank/DDBJ databases">
        <title>Genome sequence of Rhodobacteraceae bacterium D4M1.</title>
        <authorList>
            <person name="Cao J."/>
        </authorList>
    </citation>
    <scope>NUCLEOTIDE SEQUENCE [LARGE SCALE GENOMIC DNA]</scope>
    <source>
        <strain evidence="12 13">D4M1</strain>
    </source>
</reference>